<evidence type="ECO:0000259" key="2">
    <source>
        <dbReference type="Pfam" id="PF00934"/>
    </source>
</evidence>
<gene>
    <name evidence="3" type="ORF">BST11_00005</name>
</gene>
<protein>
    <recommendedName>
        <fullName evidence="2">PE domain-containing protein</fullName>
    </recommendedName>
</protein>
<reference evidence="3 4" key="1">
    <citation type="submission" date="2017-02" db="EMBL/GenBank/DDBJ databases">
        <title>The new phylogeny of genus Mycobacterium.</title>
        <authorList>
            <person name="Tortoli E."/>
            <person name="Trovato A."/>
            <person name="Cirillo D.M."/>
        </authorList>
    </citation>
    <scope>NUCLEOTIDE SEQUENCE [LARGE SCALE GENOMIC DNA]</scope>
    <source>
        <strain evidence="3 4">DSM 45230</strain>
    </source>
</reference>
<keyword evidence="4" id="KW-1185">Reference proteome</keyword>
<feature type="region of interest" description="Disordered" evidence="1">
    <location>
        <begin position="130"/>
        <end position="169"/>
    </location>
</feature>
<organism evidence="3 4">
    <name type="scientific">Mycobacterium alsense</name>
    <dbReference type="NCBI Taxonomy" id="324058"/>
    <lineage>
        <taxon>Bacteria</taxon>
        <taxon>Bacillati</taxon>
        <taxon>Actinomycetota</taxon>
        <taxon>Actinomycetes</taxon>
        <taxon>Mycobacteriales</taxon>
        <taxon>Mycobacteriaceae</taxon>
        <taxon>Mycobacterium</taxon>
    </lineage>
</organism>
<feature type="domain" description="PE" evidence="2">
    <location>
        <begin position="7"/>
        <end position="97"/>
    </location>
</feature>
<dbReference type="Proteomes" id="UP000192319">
    <property type="component" value="Unassembled WGS sequence"/>
</dbReference>
<dbReference type="SUPFAM" id="SSF140459">
    <property type="entry name" value="PE/PPE dimer-like"/>
    <property type="match status" value="1"/>
</dbReference>
<dbReference type="Pfam" id="PF21526">
    <property type="entry name" value="PGRS"/>
    <property type="match status" value="1"/>
</dbReference>
<dbReference type="InterPro" id="IPR000084">
    <property type="entry name" value="PE-PGRS_N"/>
</dbReference>
<dbReference type="InterPro" id="IPR048996">
    <property type="entry name" value="PGRS_rpt"/>
</dbReference>
<dbReference type="Gene3D" id="1.10.287.850">
    <property type="entry name" value="HP0062-like domain"/>
    <property type="match status" value="1"/>
</dbReference>
<comment type="caution">
    <text evidence="3">The sequence shown here is derived from an EMBL/GenBank/DDBJ whole genome shotgun (WGS) entry which is preliminary data.</text>
</comment>
<dbReference type="EMBL" id="MVHD01000001">
    <property type="protein sequence ID" value="OQZ93740.1"/>
    <property type="molecule type" value="Genomic_DNA"/>
</dbReference>
<accession>A0ABX3RIU0</accession>
<proteinExistence type="predicted"/>
<dbReference type="InterPro" id="IPR038332">
    <property type="entry name" value="PPE_sf"/>
</dbReference>
<dbReference type="Pfam" id="PF00934">
    <property type="entry name" value="PE"/>
    <property type="match status" value="1"/>
</dbReference>
<sequence>MAEMSFVIAAPEMIAAVASDLAGIESALGAAHAAATASTTRVVAAGADEVSAAIAGLFSSQGRAFQALGAEAAGFHAGFVRALSAAGGAYSMTEAANASPLDAIWQEVRGIINAPTNLLLGTPLIGKGANGAPGTGQDGGPGGLLWGDGGDGGSGAAGQPGGRGGNAWFFGNGGRGGAGGAGLTGSAGNATNGTAGVVGGLAGNGGPGGNGGVVFGEGGLL</sequence>
<evidence type="ECO:0000313" key="3">
    <source>
        <dbReference type="EMBL" id="OQZ93740.1"/>
    </source>
</evidence>
<evidence type="ECO:0000256" key="1">
    <source>
        <dbReference type="SAM" id="MobiDB-lite"/>
    </source>
</evidence>
<name>A0ABX3RIU0_9MYCO</name>
<evidence type="ECO:0000313" key="4">
    <source>
        <dbReference type="Proteomes" id="UP000192319"/>
    </source>
</evidence>